<feature type="region of interest" description="Disordered" evidence="2">
    <location>
        <begin position="384"/>
        <end position="651"/>
    </location>
</feature>
<dbReference type="InterPro" id="IPR007122">
    <property type="entry name" value="Villin/Gelsolin"/>
</dbReference>
<feature type="region of interest" description="Disordered" evidence="2">
    <location>
        <begin position="64"/>
        <end position="164"/>
    </location>
</feature>
<dbReference type="SMART" id="SM00262">
    <property type="entry name" value="GEL"/>
    <property type="match status" value="1"/>
</dbReference>
<evidence type="ECO:0000313" key="4">
    <source>
        <dbReference type="Proteomes" id="UP000759537"/>
    </source>
</evidence>
<dbReference type="InterPro" id="IPR029006">
    <property type="entry name" value="ADF-H/Gelsolin-like_dom_sf"/>
</dbReference>
<keyword evidence="1" id="KW-0175">Coiled coil</keyword>
<feature type="compositionally biased region" description="Polar residues" evidence="2">
    <location>
        <begin position="578"/>
        <end position="595"/>
    </location>
</feature>
<feature type="compositionally biased region" description="Low complexity" evidence="2">
    <location>
        <begin position="384"/>
        <end position="394"/>
    </location>
</feature>
<dbReference type="GO" id="GO:0051016">
    <property type="term" value="P:barbed-end actin filament capping"/>
    <property type="evidence" value="ECO:0007669"/>
    <property type="project" value="TreeGrafter"/>
</dbReference>
<dbReference type="PANTHER" id="PTHR11977">
    <property type="entry name" value="VILLIN"/>
    <property type="match status" value="1"/>
</dbReference>
<accession>A0A9P5N029</accession>
<dbReference type="Gene3D" id="3.40.20.10">
    <property type="entry name" value="Severin"/>
    <property type="match status" value="1"/>
</dbReference>
<gene>
    <name evidence="3" type="ORF">DFH94DRAFT_730017</name>
</gene>
<feature type="coiled-coil region" evidence="1">
    <location>
        <begin position="21"/>
        <end position="56"/>
    </location>
</feature>
<organism evidence="3 4">
    <name type="scientific">Russula ochroleuca</name>
    <dbReference type="NCBI Taxonomy" id="152965"/>
    <lineage>
        <taxon>Eukaryota</taxon>
        <taxon>Fungi</taxon>
        <taxon>Dikarya</taxon>
        <taxon>Basidiomycota</taxon>
        <taxon>Agaricomycotina</taxon>
        <taxon>Agaricomycetes</taxon>
        <taxon>Russulales</taxon>
        <taxon>Russulaceae</taxon>
        <taxon>Russula</taxon>
    </lineage>
</organism>
<reference evidence="3" key="1">
    <citation type="submission" date="2019-10" db="EMBL/GenBank/DDBJ databases">
        <authorList>
            <consortium name="DOE Joint Genome Institute"/>
            <person name="Kuo A."/>
            <person name="Miyauchi S."/>
            <person name="Kiss E."/>
            <person name="Drula E."/>
            <person name="Kohler A."/>
            <person name="Sanchez-Garcia M."/>
            <person name="Andreopoulos B."/>
            <person name="Barry K.W."/>
            <person name="Bonito G."/>
            <person name="Buee M."/>
            <person name="Carver A."/>
            <person name="Chen C."/>
            <person name="Cichocki N."/>
            <person name="Clum A."/>
            <person name="Culley D."/>
            <person name="Crous P.W."/>
            <person name="Fauchery L."/>
            <person name="Girlanda M."/>
            <person name="Hayes R."/>
            <person name="Keri Z."/>
            <person name="LaButti K."/>
            <person name="Lipzen A."/>
            <person name="Lombard V."/>
            <person name="Magnuson J."/>
            <person name="Maillard F."/>
            <person name="Morin E."/>
            <person name="Murat C."/>
            <person name="Nolan M."/>
            <person name="Ohm R."/>
            <person name="Pangilinan J."/>
            <person name="Pereira M."/>
            <person name="Perotto S."/>
            <person name="Peter M."/>
            <person name="Riley R."/>
            <person name="Sitrit Y."/>
            <person name="Stielow B."/>
            <person name="Szollosi G."/>
            <person name="Zifcakova L."/>
            <person name="Stursova M."/>
            <person name="Spatafora J.W."/>
            <person name="Tedersoo L."/>
            <person name="Vaario L.-M."/>
            <person name="Yamada A."/>
            <person name="Yan M."/>
            <person name="Wang P."/>
            <person name="Xu J."/>
            <person name="Bruns T."/>
            <person name="Baldrian P."/>
            <person name="Vilgalys R."/>
            <person name="Henrissat B."/>
            <person name="Grigoriev I.V."/>
            <person name="Hibbett D."/>
            <person name="Nagy L.G."/>
            <person name="Martin F.M."/>
        </authorList>
    </citation>
    <scope>NUCLEOTIDE SEQUENCE</scope>
    <source>
        <strain evidence="3">Prilba</strain>
    </source>
</reference>
<feature type="region of interest" description="Disordered" evidence="2">
    <location>
        <begin position="735"/>
        <end position="798"/>
    </location>
</feature>
<evidence type="ECO:0000256" key="1">
    <source>
        <dbReference type="SAM" id="Coils"/>
    </source>
</evidence>
<feature type="compositionally biased region" description="Polar residues" evidence="2">
    <location>
        <begin position="442"/>
        <end position="460"/>
    </location>
</feature>
<feature type="compositionally biased region" description="Polar residues" evidence="2">
    <location>
        <begin position="232"/>
        <end position="241"/>
    </location>
</feature>
<feature type="compositionally biased region" description="Polar residues" evidence="2">
    <location>
        <begin position="415"/>
        <end position="434"/>
    </location>
</feature>
<reference evidence="3" key="2">
    <citation type="journal article" date="2020" name="Nat. Commun.">
        <title>Large-scale genome sequencing of mycorrhizal fungi provides insights into the early evolution of symbiotic traits.</title>
        <authorList>
            <person name="Miyauchi S."/>
            <person name="Kiss E."/>
            <person name="Kuo A."/>
            <person name="Drula E."/>
            <person name="Kohler A."/>
            <person name="Sanchez-Garcia M."/>
            <person name="Morin E."/>
            <person name="Andreopoulos B."/>
            <person name="Barry K.W."/>
            <person name="Bonito G."/>
            <person name="Buee M."/>
            <person name="Carver A."/>
            <person name="Chen C."/>
            <person name="Cichocki N."/>
            <person name="Clum A."/>
            <person name="Culley D."/>
            <person name="Crous P.W."/>
            <person name="Fauchery L."/>
            <person name="Girlanda M."/>
            <person name="Hayes R.D."/>
            <person name="Keri Z."/>
            <person name="LaButti K."/>
            <person name="Lipzen A."/>
            <person name="Lombard V."/>
            <person name="Magnuson J."/>
            <person name="Maillard F."/>
            <person name="Murat C."/>
            <person name="Nolan M."/>
            <person name="Ohm R.A."/>
            <person name="Pangilinan J."/>
            <person name="Pereira M.F."/>
            <person name="Perotto S."/>
            <person name="Peter M."/>
            <person name="Pfister S."/>
            <person name="Riley R."/>
            <person name="Sitrit Y."/>
            <person name="Stielow J.B."/>
            <person name="Szollosi G."/>
            <person name="Zifcakova L."/>
            <person name="Stursova M."/>
            <person name="Spatafora J.W."/>
            <person name="Tedersoo L."/>
            <person name="Vaario L.M."/>
            <person name="Yamada A."/>
            <person name="Yan M."/>
            <person name="Wang P."/>
            <person name="Xu J."/>
            <person name="Bruns T."/>
            <person name="Baldrian P."/>
            <person name="Vilgalys R."/>
            <person name="Dunand C."/>
            <person name="Henrissat B."/>
            <person name="Grigoriev I.V."/>
            <person name="Hibbett D."/>
            <person name="Nagy L.G."/>
            <person name="Martin F.M."/>
        </authorList>
    </citation>
    <scope>NUCLEOTIDE SEQUENCE</scope>
    <source>
        <strain evidence="3">Prilba</strain>
    </source>
</reference>
<protein>
    <submittedName>
        <fullName evidence="3">Uncharacterized protein</fullName>
    </submittedName>
</protein>
<feature type="compositionally biased region" description="Low complexity" evidence="2">
    <location>
        <begin position="298"/>
        <end position="309"/>
    </location>
</feature>
<feature type="region of interest" description="Disordered" evidence="2">
    <location>
        <begin position="1"/>
        <end position="20"/>
    </location>
</feature>
<feature type="compositionally biased region" description="Basic residues" evidence="2">
    <location>
        <begin position="632"/>
        <end position="643"/>
    </location>
</feature>
<evidence type="ECO:0000256" key="2">
    <source>
        <dbReference type="SAM" id="MobiDB-lite"/>
    </source>
</evidence>
<feature type="compositionally biased region" description="Polar residues" evidence="2">
    <location>
        <begin position="313"/>
        <end position="323"/>
    </location>
</feature>
<dbReference type="GO" id="GO:0005546">
    <property type="term" value="F:phosphatidylinositol-4,5-bisphosphate binding"/>
    <property type="evidence" value="ECO:0007669"/>
    <property type="project" value="TreeGrafter"/>
</dbReference>
<feature type="compositionally biased region" description="Polar residues" evidence="2">
    <location>
        <begin position="1"/>
        <end position="13"/>
    </location>
</feature>
<dbReference type="Proteomes" id="UP000759537">
    <property type="component" value="Unassembled WGS sequence"/>
</dbReference>
<dbReference type="GO" id="GO:0051015">
    <property type="term" value="F:actin filament binding"/>
    <property type="evidence" value="ECO:0007669"/>
    <property type="project" value="InterPro"/>
</dbReference>
<feature type="region of interest" description="Disordered" evidence="2">
    <location>
        <begin position="193"/>
        <end position="370"/>
    </location>
</feature>
<dbReference type="EMBL" id="WHVB01000005">
    <property type="protein sequence ID" value="KAF8482848.1"/>
    <property type="molecule type" value="Genomic_DNA"/>
</dbReference>
<evidence type="ECO:0000313" key="3">
    <source>
        <dbReference type="EMBL" id="KAF8482848.1"/>
    </source>
</evidence>
<comment type="caution">
    <text evidence="3">The sequence shown here is derived from an EMBL/GenBank/DDBJ whole genome shotgun (WGS) entry which is preliminary data.</text>
</comment>
<dbReference type="GO" id="GO:0008154">
    <property type="term" value="P:actin polymerization or depolymerization"/>
    <property type="evidence" value="ECO:0007669"/>
    <property type="project" value="TreeGrafter"/>
</dbReference>
<proteinExistence type="predicted"/>
<dbReference type="SUPFAM" id="SSF55753">
    <property type="entry name" value="Actin depolymerizing proteins"/>
    <property type="match status" value="1"/>
</dbReference>
<dbReference type="OrthoDB" id="6375767at2759"/>
<feature type="compositionally biased region" description="Low complexity" evidence="2">
    <location>
        <begin position="525"/>
        <end position="535"/>
    </location>
</feature>
<dbReference type="PANTHER" id="PTHR11977:SF133">
    <property type="entry name" value="DUF4045 DOMAIN-CONTAINING PROTEIN"/>
    <property type="match status" value="1"/>
</dbReference>
<feature type="compositionally biased region" description="Polar residues" evidence="2">
    <location>
        <begin position="253"/>
        <end position="263"/>
    </location>
</feature>
<feature type="compositionally biased region" description="Pro residues" evidence="2">
    <location>
        <begin position="761"/>
        <end position="770"/>
    </location>
</feature>
<dbReference type="GO" id="GO:0005737">
    <property type="term" value="C:cytoplasm"/>
    <property type="evidence" value="ECO:0007669"/>
    <property type="project" value="TreeGrafter"/>
</dbReference>
<name>A0A9P5N029_9AGAM</name>
<dbReference type="GO" id="GO:0015629">
    <property type="term" value="C:actin cytoskeleton"/>
    <property type="evidence" value="ECO:0007669"/>
    <property type="project" value="TreeGrafter"/>
</dbReference>
<feature type="compositionally biased region" description="Basic and acidic residues" evidence="2">
    <location>
        <begin position="462"/>
        <end position="474"/>
    </location>
</feature>
<feature type="compositionally biased region" description="Low complexity" evidence="2">
    <location>
        <begin position="264"/>
        <end position="278"/>
    </location>
</feature>
<sequence length="1302" mass="141728">MELPTSSSHQFNMRKTGEPGLAEWARKIRALQRQVDEDEEEEHRKLEQEIAASRLARVRRSAAYGNPPFDSAAVPLDSPSPTSRRFDAPEFARSSTVRHDDQTEPLQKPVSKASPRPQTAPSSPASMSRAASMEPRSIKSSSVPYPVFGRGNMAMPDPASRRRVASPIQDHELYSRMPTASTQVRYPFAKNELNTEPAPFVNSDQRSGVDASRQPGAGTPSAALKRYIQRVEQVSSTQTSKAFLERDVPRPRTVSTPSGTPPTRASMHPSSRPASPRARIPPRSPNFDAQGAPAAFDSASPLSKSSSPAFITPNKSTFPSASSPAFGIKLSTPEASKPKAAPLTPQQRTPSLHPPKEKDPTPSISRLKGRGFVQSMVKASSALEAAAAGSALSEVGKLSPSKRSPPVASRWKPESSLSPSSRPAMTPVPTNFRKSWTPAAATPSTQRTAAQQRKSWTTSEPLKFEESERERPARASDQQSTSRSVYVVESHHTGRSVHTVGHQHTGQAPRVPGAEDTERSIQKAPSLPSLSVPSRPSTPPPASPGGHGLGSSSTMFSYIKPMKTGDDQPSSHPHPHSRPTTPNLHVSASGLTPTQDAEELGHLTGVGLGGQRQRDGVTGFPAPSGRPLVHLTKGRPKPKKANRKNTGEKLAETRATRTLASPPCVPTPRPSVRSAMALAATSSQTPVTAPPTRAVGTTSHADVPTQHGAHQPTNKADKPSINTTDQWNERALMGVRSSDPAGPVTPNLQGKPFLVGIAHPPLGPSIPPSSPVKQSQVQPFPASPRSPRRQSRIPSTGSRTLVMDVAQALQEAQATTEAEVIAKSPIPFAAPRQVELPALPTEKRKSGFDKYSGHVMPLLAEEGSSGVNHELALQMEVEINSNARGRENTCPDSLPPVQDTSCIEIPYNDEPLPRVDLDELLLPPCEYQPRTDFTTISVDVMSVTGAAATGLKDDTNVFYDSEILAIVLRVKLKSSGLVETTLWGWQGRRSQIGEREQRKLRDMARHYGTRLRPVHQGCEPPELVHALGGRLATRQGTRSYWSAENTTMHQVRLVHGNVFIDEHDFDVSNLCSAFSYCLTLLGTYYVWHGKGSLPGEREAALGYALSFDTESSPVELIEQESDDNDMFWMILGNADYAKAEYWKWRPDLATTLPRIWRVDASSAPHLTTVSAFSTQSNVDLSVYLLDCIWELFVIVGTKARKARRDIRLALSTARDLLSLNAAGRPFTPPIHVLILPSKIPLDLRLHFRDLDEERVNGTYQPDHMNLLEMSEALSDLEVVKWEKSRLKDLTMLPLGIDPTCLP</sequence>
<keyword evidence="4" id="KW-1185">Reference proteome</keyword>
<feature type="region of interest" description="Disordered" evidence="2">
    <location>
        <begin position="681"/>
        <end position="722"/>
    </location>
</feature>
<feature type="compositionally biased region" description="Low complexity" evidence="2">
    <location>
        <begin position="120"/>
        <end position="135"/>
    </location>
</feature>
<dbReference type="GO" id="GO:0051014">
    <property type="term" value="P:actin filament severing"/>
    <property type="evidence" value="ECO:0007669"/>
    <property type="project" value="TreeGrafter"/>
</dbReference>